<proteinExistence type="predicted"/>
<reference evidence="2 3" key="1">
    <citation type="submission" date="2021-08" db="EMBL/GenBank/DDBJ databases">
        <authorList>
            <person name="Peeters C."/>
        </authorList>
    </citation>
    <scope>NUCLEOTIDE SEQUENCE [LARGE SCALE GENOMIC DNA]</scope>
    <source>
        <strain evidence="2 3">LMG 23994</strain>
    </source>
</reference>
<accession>A0ABN7Y976</accession>
<sequence>MTHAAEKAMTRDELDALPYNGPTKAEREAEEARDFARCKEQATCVRYYCFAWQVKLEEEERAQKCKGRCMCAEVKGRPVAVEFDFELTPGEKTIVTFP</sequence>
<name>A0ABN7Y976_9BURK</name>
<evidence type="ECO:0000313" key="2">
    <source>
        <dbReference type="EMBL" id="CAG9169923.1"/>
    </source>
</evidence>
<dbReference type="EMBL" id="CAJZAF010000007">
    <property type="protein sequence ID" value="CAG9169923.1"/>
    <property type="molecule type" value="Genomic_DNA"/>
</dbReference>
<gene>
    <name evidence="2" type="ORF">LMG23994_01731</name>
</gene>
<comment type="caution">
    <text evidence="2">The sequence shown here is derived from an EMBL/GenBank/DDBJ whole genome shotgun (WGS) entry which is preliminary data.</text>
</comment>
<evidence type="ECO:0000256" key="1">
    <source>
        <dbReference type="SAM" id="MobiDB-lite"/>
    </source>
</evidence>
<evidence type="ECO:0000313" key="3">
    <source>
        <dbReference type="Proteomes" id="UP000701702"/>
    </source>
</evidence>
<feature type="compositionally biased region" description="Basic and acidic residues" evidence="1">
    <location>
        <begin position="1"/>
        <end position="14"/>
    </location>
</feature>
<organism evidence="2 3">
    <name type="scientific">Cupriavidus pinatubonensis</name>
    <dbReference type="NCBI Taxonomy" id="248026"/>
    <lineage>
        <taxon>Bacteria</taxon>
        <taxon>Pseudomonadati</taxon>
        <taxon>Pseudomonadota</taxon>
        <taxon>Betaproteobacteria</taxon>
        <taxon>Burkholderiales</taxon>
        <taxon>Burkholderiaceae</taxon>
        <taxon>Cupriavidus</taxon>
    </lineage>
</organism>
<dbReference type="Proteomes" id="UP000701702">
    <property type="component" value="Unassembled WGS sequence"/>
</dbReference>
<feature type="region of interest" description="Disordered" evidence="1">
    <location>
        <begin position="1"/>
        <end position="28"/>
    </location>
</feature>
<keyword evidence="3" id="KW-1185">Reference proteome</keyword>
<protein>
    <submittedName>
        <fullName evidence="2">Uncharacterized protein</fullName>
    </submittedName>
</protein>